<feature type="chain" id="PRO_5011715781" evidence="4">
    <location>
        <begin position="22"/>
        <end position="752"/>
    </location>
</feature>
<dbReference type="Gene3D" id="2.40.170.20">
    <property type="entry name" value="TonB-dependent receptor, beta-barrel domain"/>
    <property type="match status" value="1"/>
</dbReference>
<evidence type="ECO:0000313" key="5">
    <source>
        <dbReference type="EMBL" id="SFD19572.1"/>
    </source>
</evidence>
<feature type="signal peptide" evidence="4">
    <location>
        <begin position="1"/>
        <end position="21"/>
    </location>
</feature>
<evidence type="ECO:0000256" key="3">
    <source>
        <dbReference type="ARBA" id="ARBA00023237"/>
    </source>
</evidence>
<dbReference type="AlphaFoldDB" id="A0A1I1QC81"/>
<dbReference type="GO" id="GO:0009279">
    <property type="term" value="C:cell outer membrane"/>
    <property type="evidence" value="ECO:0007669"/>
    <property type="project" value="UniProtKB-SubCell"/>
</dbReference>
<dbReference type="RefSeq" id="WP_091493175.1">
    <property type="nucleotide sequence ID" value="NZ_FOMH01000005.1"/>
</dbReference>
<dbReference type="STRING" id="739143.SAMN05216297_105212"/>
<dbReference type="InterPro" id="IPR036942">
    <property type="entry name" value="Beta-barrel_TonB_sf"/>
</dbReference>
<evidence type="ECO:0000313" key="6">
    <source>
        <dbReference type="Proteomes" id="UP000199672"/>
    </source>
</evidence>
<protein>
    <submittedName>
        <fullName evidence="5">Outer membrane receptor proteins, mostly Fe transport</fullName>
    </submittedName>
</protein>
<organism evidence="5 6">
    <name type="scientific">Flavobacterium phragmitis</name>
    <dbReference type="NCBI Taxonomy" id="739143"/>
    <lineage>
        <taxon>Bacteria</taxon>
        <taxon>Pseudomonadati</taxon>
        <taxon>Bacteroidota</taxon>
        <taxon>Flavobacteriia</taxon>
        <taxon>Flavobacteriales</taxon>
        <taxon>Flavobacteriaceae</taxon>
        <taxon>Flavobacterium</taxon>
    </lineage>
</organism>
<accession>A0A1I1QC81</accession>
<dbReference type="EMBL" id="FOMH01000005">
    <property type="protein sequence ID" value="SFD19572.1"/>
    <property type="molecule type" value="Genomic_DNA"/>
</dbReference>
<evidence type="ECO:0000256" key="1">
    <source>
        <dbReference type="ARBA" id="ARBA00004442"/>
    </source>
</evidence>
<gene>
    <name evidence="5" type="ORF">SAMN05216297_105212</name>
</gene>
<dbReference type="OrthoDB" id="994364at2"/>
<reference evidence="6" key="1">
    <citation type="submission" date="2016-10" db="EMBL/GenBank/DDBJ databases">
        <authorList>
            <person name="Varghese N."/>
            <person name="Submissions S."/>
        </authorList>
    </citation>
    <scope>NUCLEOTIDE SEQUENCE [LARGE SCALE GENOMIC DNA]</scope>
    <source>
        <strain evidence="6">CGMCC 1.10370</strain>
    </source>
</reference>
<evidence type="ECO:0000256" key="2">
    <source>
        <dbReference type="ARBA" id="ARBA00023136"/>
    </source>
</evidence>
<keyword evidence="2" id="KW-0472">Membrane</keyword>
<keyword evidence="4" id="KW-0732">Signal</keyword>
<dbReference type="SUPFAM" id="SSF56935">
    <property type="entry name" value="Porins"/>
    <property type="match status" value="1"/>
</dbReference>
<name>A0A1I1QC81_9FLAO</name>
<evidence type="ECO:0000256" key="4">
    <source>
        <dbReference type="SAM" id="SignalP"/>
    </source>
</evidence>
<dbReference type="Proteomes" id="UP000199672">
    <property type="component" value="Unassembled WGS sequence"/>
</dbReference>
<keyword evidence="3" id="KW-0998">Cell outer membrane</keyword>
<keyword evidence="6" id="KW-1185">Reference proteome</keyword>
<proteinExistence type="predicted"/>
<keyword evidence="5" id="KW-0675">Receptor</keyword>
<sequence length="752" mass="84799">MKKLIISTICLAFFPAFEAFSQEDNKQQKATDSIKKTTKIVESDTKEEKNRNVMLNAANNTGPRDVNIGLPSTVGGITIQENDLPVVYYFWPELPNRTWRQSTSLGRTGLLKIGEAAITTGDLGFAVNSYTKLGTDKLEVVGNFSGSSFGWMKGDLNVSGPLAKGWSYTMGAYANFDPNSFDLKFAKYSDRTQIYRAGLTKKFNNGKGQISFLYKYANSASLTNYAVFRYKEGGKVEEYNDFRIGRDSYIVNDGIMKFKDIMTGETKFADMGGSDAASTSHTFDILGNYDLANDWKFNFSTRFRYAEASQLIAIPLGIFQATAADNFTYKSTGNAYVGNVNSMLGLYTDGTPTKTAMSRFEITKNVEKHQWRFGLMEYYYQVDDFTSSRSFFNQTVSANPDKLVRNTPGGTSNTDADGFYNYNVGGEYHNGFENKLSGYFSDNWTITDRLSLAYGVNLRYHKLKGDYYLTPRTPDLIFDPSQKTYFDNNWFHLGGSINAVYKVTKRAGVLADFTYTEKNGQLESYSGAVAPNNAKSKSPLAAFGLYFNHDKFSIVSQATYLTRNNYLARLNLVNPADATQSEVATVFYDIQTLGWTTDIVATPFKGFNLHYLITFQDPVYKNYDFSAFGNNYSYNDKNVLEISKVLMEIDPSYKYKDFKFWASFRYFSKQYANQTNALYFAPRWETFGGVNYKINNHFDIGLTAVNFLNQTGAKGTINGAELITDASGYYDQLLVGSYIRPFTLEASLNFRF</sequence>
<comment type="subcellular location">
    <subcellularLocation>
        <location evidence="1">Cell outer membrane</location>
    </subcellularLocation>
</comment>